<dbReference type="GO" id="GO:0005737">
    <property type="term" value="C:cytoplasm"/>
    <property type="evidence" value="ECO:0007669"/>
    <property type="project" value="UniProtKB-SubCell"/>
</dbReference>
<feature type="domain" description="RecX second three-helical" evidence="6">
    <location>
        <begin position="52"/>
        <end position="93"/>
    </location>
</feature>
<gene>
    <name evidence="5" type="primary">recX</name>
    <name evidence="8" type="ORF">SAMN04489866_102250</name>
</gene>
<dbReference type="HAMAP" id="MF_01114">
    <property type="entry name" value="RecX"/>
    <property type="match status" value="1"/>
</dbReference>
<comment type="subcellular location">
    <subcellularLocation>
        <location evidence="1 5">Cytoplasm</location>
    </subcellularLocation>
</comment>
<dbReference type="GO" id="GO:0006282">
    <property type="term" value="P:regulation of DNA repair"/>
    <property type="evidence" value="ECO:0007669"/>
    <property type="project" value="UniProtKB-UniRule"/>
</dbReference>
<comment type="function">
    <text evidence="5">Modulates RecA activity.</text>
</comment>
<dbReference type="InterPro" id="IPR053926">
    <property type="entry name" value="RecX_HTH_1st"/>
</dbReference>
<name>A0A1G6TVD3_PEPNI</name>
<dbReference type="AlphaFoldDB" id="A0A1G6TVD3"/>
<keyword evidence="4 5" id="KW-0963">Cytoplasm</keyword>
<dbReference type="OrthoDB" id="1809454at2"/>
<comment type="similarity">
    <text evidence="2 5">Belongs to the RecX family.</text>
</comment>
<feature type="domain" description="RecX first three-helical" evidence="7">
    <location>
        <begin position="7"/>
        <end position="45"/>
    </location>
</feature>
<keyword evidence="9" id="KW-1185">Reference proteome</keyword>
<evidence type="ECO:0000259" key="6">
    <source>
        <dbReference type="Pfam" id="PF02631"/>
    </source>
</evidence>
<dbReference type="Pfam" id="PF21982">
    <property type="entry name" value="RecX_HTH1"/>
    <property type="match status" value="1"/>
</dbReference>
<proteinExistence type="inferred from homology"/>
<evidence type="ECO:0000256" key="5">
    <source>
        <dbReference type="HAMAP-Rule" id="MF_01114"/>
    </source>
</evidence>
<evidence type="ECO:0000256" key="2">
    <source>
        <dbReference type="ARBA" id="ARBA00009695"/>
    </source>
</evidence>
<sequence>MINQSHKDAALKFLAPRRRTEQEMRRHLAEKDLAQEDIAAVIDWLYGYGYLDDAAFAEAYIRDKLRFHPCGSLRLRQDLRRYGVAEDVLQRALAKNLPVELEKRFLNHFYQKARRRGRTHEQALRYVAGKGYPGELIHELNELL</sequence>
<evidence type="ECO:0000256" key="4">
    <source>
        <dbReference type="ARBA" id="ARBA00022490"/>
    </source>
</evidence>
<dbReference type="Pfam" id="PF02631">
    <property type="entry name" value="RecX_HTH2"/>
    <property type="match status" value="1"/>
</dbReference>
<dbReference type="InterPro" id="IPR036388">
    <property type="entry name" value="WH-like_DNA-bd_sf"/>
</dbReference>
<dbReference type="Gene3D" id="1.10.10.10">
    <property type="entry name" value="Winged helix-like DNA-binding domain superfamily/Winged helix DNA-binding domain"/>
    <property type="match status" value="2"/>
</dbReference>
<evidence type="ECO:0000259" key="7">
    <source>
        <dbReference type="Pfam" id="PF21982"/>
    </source>
</evidence>
<protein>
    <recommendedName>
        <fullName evidence="3 5">Regulatory protein RecX</fullName>
    </recommendedName>
</protein>
<evidence type="ECO:0000256" key="3">
    <source>
        <dbReference type="ARBA" id="ARBA00018111"/>
    </source>
</evidence>
<dbReference type="PANTHER" id="PTHR33602:SF1">
    <property type="entry name" value="REGULATORY PROTEIN RECX FAMILY PROTEIN"/>
    <property type="match status" value="1"/>
</dbReference>
<dbReference type="InterPro" id="IPR053924">
    <property type="entry name" value="RecX_HTH_2nd"/>
</dbReference>
<reference evidence="8 9" key="1">
    <citation type="submission" date="2016-10" db="EMBL/GenBank/DDBJ databases">
        <authorList>
            <person name="de Groot N.N."/>
        </authorList>
    </citation>
    <scope>NUCLEOTIDE SEQUENCE [LARGE SCALE GENOMIC DNA]</scope>
    <source>
        <strain evidence="8 9">DSM 20475</strain>
    </source>
</reference>
<dbReference type="Proteomes" id="UP000198995">
    <property type="component" value="Unassembled WGS sequence"/>
</dbReference>
<dbReference type="InterPro" id="IPR003783">
    <property type="entry name" value="Regulatory_RecX"/>
</dbReference>
<evidence type="ECO:0000256" key="1">
    <source>
        <dbReference type="ARBA" id="ARBA00004496"/>
    </source>
</evidence>
<dbReference type="RefSeq" id="WP_091791252.1">
    <property type="nucleotide sequence ID" value="NZ_FNAF01000002.1"/>
</dbReference>
<evidence type="ECO:0000313" key="8">
    <source>
        <dbReference type="EMBL" id="SDD33009.1"/>
    </source>
</evidence>
<dbReference type="EMBL" id="FNAF01000002">
    <property type="protein sequence ID" value="SDD33009.1"/>
    <property type="molecule type" value="Genomic_DNA"/>
</dbReference>
<dbReference type="STRING" id="2741.SAMN04489866_102250"/>
<organism evidence="8 9">
    <name type="scientific">Peptococcus niger</name>
    <dbReference type="NCBI Taxonomy" id="2741"/>
    <lineage>
        <taxon>Bacteria</taxon>
        <taxon>Bacillati</taxon>
        <taxon>Bacillota</taxon>
        <taxon>Clostridia</taxon>
        <taxon>Eubacteriales</taxon>
        <taxon>Peptococcaceae</taxon>
        <taxon>Peptococcus</taxon>
    </lineage>
</organism>
<accession>A0A1G6TVD3</accession>
<dbReference type="PANTHER" id="PTHR33602">
    <property type="entry name" value="REGULATORY PROTEIN RECX FAMILY PROTEIN"/>
    <property type="match status" value="1"/>
</dbReference>
<evidence type="ECO:0000313" key="9">
    <source>
        <dbReference type="Proteomes" id="UP000198995"/>
    </source>
</evidence>